<evidence type="ECO:0000313" key="3">
    <source>
        <dbReference type="Proteomes" id="UP000182517"/>
    </source>
</evidence>
<name>A0A1L3GQ58_9BACT</name>
<dbReference type="NCBIfam" id="NF045645">
    <property type="entry name" value="DVU_1557_fam"/>
    <property type="match status" value="1"/>
</dbReference>
<dbReference type="InterPro" id="IPR055902">
    <property type="entry name" value="DUF7479"/>
</dbReference>
<organism evidence="2 3">
    <name type="scientific">Syntrophotalea acetylenivorans</name>
    <dbReference type="NCBI Taxonomy" id="1842532"/>
    <lineage>
        <taxon>Bacteria</taxon>
        <taxon>Pseudomonadati</taxon>
        <taxon>Thermodesulfobacteriota</taxon>
        <taxon>Desulfuromonadia</taxon>
        <taxon>Desulfuromonadales</taxon>
        <taxon>Syntrophotaleaceae</taxon>
        <taxon>Syntrophotalea</taxon>
    </lineage>
</organism>
<dbReference type="KEGG" id="pef:A7E78_09410"/>
<sequence>MMISLEEAQQWACDACGKPLVMREVVFLYLNGTFHVDLPACSECDFVFINEELATGKMAEVEGILEDK</sequence>
<accession>A0A1L3GQ58</accession>
<evidence type="ECO:0000259" key="1">
    <source>
        <dbReference type="Pfam" id="PF24292"/>
    </source>
</evidence>
<dbReference type="Proteomes" id="UP000182517">
    <property type="component" value="Chromosome"/>
</dbReference>
<dbReference type="OrthoDB" id="1753012at2"/>
<proteinExistence type="predicted"/>
<reference evidence="2 3" key="1">
    <citation type="journal article" date="2017" name="Genome Announc.">
        <title>Complete Genome Sequences of Two Acetylene-Fermenting Pelobacter acetylenicus Strains.</title>
        <authorList>
            <person name="Sutton J.M."/>
            <person name="Baesman S.M."/>
            <person name="Fierst J.L."/>
            <person name="Poret-Peterson A.T."/>
            <person name="Oremland R.S."/>
            <person name="Dunlap D.S."/>
            <person name="Akob D.M."/>
        </authorList>
    </citation>
    <scope>NUCLEOTIDE SEQUENCE [LARGE SCALE GENOMIC DNA]</scope>
    <source>
        <strain evidence="2 3">SFB93</strain>
    </source>
</reference>
<dbReference type="STRING" id="1842532.A7E78_09410"/>
<keyword evidence="3" id="KW-1185">Reference proteome</keyword>
<feature type="domain" description="DUF7479" evidence="1">
    <location>
        <begin position="9"/>
        <end position="68"/>
    </location>
</feature>
<dbReference type="AlphaFoldDB" id="A0A1L3GQ58"/>
<protein>
    <submittedName>
        <fullName evidence="2">DNA-binding protein</fullName>
    </submittedName>
</protein>
<dbReference type="GO" id="GO:0003677">
    <property type="term" value="F:DNA binding"/>
    <property type="evidence" value="ECO:0007669"/>
    <property type="project" value="UniProtKB-KW"/>
</dbReference>
<dbReference type="EMBL" id="CP015519">
    <property type="protein sequence ID" value="APG28033.1"/>
    <property type="molecule type" value="Genomic_DNA"/>
</dbReference>
<dbReference type="Pfam" id="PF24292">
    <property type="entry name" value="DUF7479"/>
    <property type="match status" value="1"/>
</dbReference>
<dbReference type="InterPro" id="IPR054656">
    <property type="entry name" value="DVU_1557-like"/>
</dbReference>
<keyword evidence="2" id="KW-0238">DNA-binding</keyword>
<gene>
    <name evidence="2" type="ORF">A7E78_09410</name>
</gene>
<evidence type="ECO:0000313" key="2">
    <source>
        <dbReference type="EMBL" id="APG28033.1"/>
    </source>
</evidence>